<dbReference type="InterPro" id="IPR036388">
    <property type="entry name" value="WH-like_DNA-bd_sf"/>
</dbReference>
<dbReference type="PANTHER" id="PTHR23131">
    <property type="entry name" value="ENDORIBONUCLEASE LACTB2"/>
    <property type="match status" value="1"/>
</dbReference>
<dbReference type="InterPro" id="IPR036866">
    <property type="entry name" value="RibonucZ/Hydroxyglut_hydro"/>
</dbReference>
<dbReference type="EMBL" id="MBEV02000006">
    <property type="protein sequence ID" value="MUP05818.1"/>
    <property type="molecule type" value="Genomic_DNA"/>
</dbReference>
<dbReference type="Gene3D" id="3.60.15.10">
    <property type="entry name" value="Ribonuclease Z/Hydroxyacylglutathione hydrolase-like"/>
    <property type="match status" value="1"/>
</dbReference>
<organism evidence="2 3">
    <name type="scientific">Agrobacterium vitis</name>
    <name type="common">Rhizobium vitis</name>
    <dbReference type="NCBI Taxonomy" id="373"/>
    <lineage>
        <taxon>Bacteria</taxon>
        <taxon>Pseudomonadati</taxon>
        <taxon>Pseudomonadota</taxon>
        <taxon>Alphaproteobacteria</taxon>
        <taxon>Hyphomicrobiales</taxon>
        <taxon>Rhizobiaceae</taxon>
        <taxon>Rhizobium/Agrobacterium group</taxon>
        <taxon>Agrobacterium</taxon>
    </lineage>
</organism>
<dbReference type="PANTHER" id="PTHR23131:SF0">
    <property type="entry name" value="ENDORIBONUCLEASE LACTB2"/>
    <property type="match status" value="1"/>
</dbReference>
<dbReference type="InterPro" id="IPR050662">
    <property type="entry name" value="Sec-metab_biosynth-thioest"/>
</dbReference>
<feature type="domain" description="Metallo-beta-lactamase" evidence="1">
    <location>
        <begin position="45"/>
        <end position="221"/>
    </location>
</feature>
<dbReference type="Pfam" id="PF17778">
    <property type="entry name" value="WHD_BLACT"/>
    <property type="match status" value="1"/>
</dbReference>
<evidence type="ECO:0000313" key="3">
    <source>
        <dbReference type="Proteomes" id="UP000175993"/>
    </source>
</evidence>
<dbReference type="AlphaFoldDB" id="A0ABD6G8Z1"/>
<protein>
    <submittedName>
        <fullName evidence="2">MBL fold metallo-hydrolase</fullName>
    </submittedName>
</protein>
<name>A0ABD6G8Z1_AGRVI</name>
<evidence type="ECO:0000313" key="2">
    <source>
        <dbReference type="EMBL" id="MUP05818.1"/>
    </source>
</evidence>
<dbReference type="Proteomes" id="UP000175993">
    <property type="component" value="Unassembled WGS sequence"/>
</dbReference>
<dbReference type="Gene3D" id="1.10.10.10">
    <property type="entry name" value="Winged helix-like DNA-binding domain superfamily/Winged helix DNA-binding domain"/>
    <property type="match status" value="1"/>
</dbReference>
<dbReference type="SMART" id="SM00849">
    <property type="entry name" value="Lactamase_B"/>
    <property type="match status" value="1"/>
</dbReference>
<dbReference type="InterPro" id="IPR001279">
    <property type="entry name" value="Metallo-B-lactamas"/>
</dbReference>
<dbReference type="InterPro" id="IPR041516">
    <property type="entry name" value="LACTB2_WH"/>
</dbReference>
<dbReference type="SUPFAM" id="SSF56281">
    <property type="entry name" value="Metallo-hydrolase/oxidoreductase"/>
    <property type="match status" value="1"/>
</dbReference>
<accession>A0ABD6G8Z1</accession>
<gene>
    <name evidence="2" type="ORF">BBI04_013500</name>
</gene>
<proteinExistence type="predicted"/>
<dbReference type="CDD" id="cd16278">
    <property type="entry name" value="metallo-hydrolase-like_MBL-fold"/>
    <property type="match status" value="1"/>
</dbReference>
<dbReference type="Pfam" id="PF00753">
    <property type="entry name" value="Lactamase_B"/>
    <property type="match status" value="1"/>
</dbReference>
<comment type="caution">
    <text evidence="2">The sequence shown here is derived from an EMBL/GenBank/DDBJ whole genome shotgun (WGS) entry which is preliminary data.</text>
</comment>
<evidence type="ECO:0000259" key="1">
    <source>
        <dbReference type="SMART" id="SM00849"/>
    </source>
</evidence>
<sequence length="308" mass="33365">MTIQPHISQPHISTDYRADHGRRVPIINGVERVTANNPSAMTYMGTNTYIIGEKSVCVIDPGPDNPAHFHALQLALRGREVSHIIITHTHRDHSGLALRLQEQTGAKLVAEGRHRLARPLHPGETAAFTESGDRDFTPDITLGDTERLDGDGWALETVLTPGHAANHAAFALVGTGILFSGDHVMAWASTVIAPPDGSMRDYMASLDVLLARDDLAYLPGHGGPVLSPLDHVSRLKGHRLNREEAILARVQSGDRTIDEMLAAIYHNISPDLYKPAVLSILAHLEDLVARGAVRCEGPALADGRFHPA</sequence>
<reference evidence="2 3" key="1">
    <citation type="submission" date="2019-11" db="EMBL/GenBank/DDBJ databases">
        <title>Whole-genome sequencing of Allorhizobium vitis.</title>
        <authorList>
            <person name="Gan H.M."/>
            <person name="Savka M.A."/>
        </authorList>
    </citation>
    <scope>NUCLEOTIDE SEQUENCE [LARGE SCALE GENOMIC DNA]</scope>
    <source>
        <strain evidence="2 3">AB4</strain>
    </source>
</reference>